<evidence type="ECO:0000256" key="1">
    <source>
        <dbReference type="ARBA" id="ARBA00007642"/>
    </source>
</evidence>
<dbReference type="InterPro" id="IPR002021">
    <property type="entry name" value="Paramyx_ncap"/>
</dbReference>
<keyword evidence="6 9" id="KW-0543">Viral nucleoprotein</keyword>
<dbReference type="GeneID" id="21011933"/>
<sequence>MAQALREYSSLQDQLVKPSPRRQDAGSSALLRVEIPVCVTMSNEPEERWNFVCMCLRWIASDTTTIPMKQGAILSILSVHTENMRAHAALAARAADASLVFLEVDSVSLPDGTLRFNARSGITEQRADRLRRQAVDLAAVYPNRNPFLDPHIETEVPTDMAELLDYIYSIAVQIWVAVIKSMTAPETAAESENKRLAKYQQQGRLNRRLTIHPALRAEIQRVIRGSLVLRHFMIAEIKRANGMGDNTTRYYAMVGDVSGYVKNAGLTAFFLTLRFGLGTKYPALAMSALAGDLRKISSLIRVYKMKGENAPYMAFLEDPDMGNFAPSNYSLLYSYAMGVGNVLEASVTRYQFAREFLNDNYYRVGVRSAQQQQGALDEDMAKEMQLTEEARRQVRELVSNLEGDELPLPANAGPRFMNDGGNNNPNGQADQLPQGDDNDDMPPLERDDDDPNLGI</sequence>
<dbReference type="EMBL" id="JQ886184">
    <property type="protein sequence ID" value="AFN06855.1"/>
    <property type="molecule type" value="Viral_cRNA"/>
</dbReference>
<feature type="compositionally biased region" description="Polar residues" evidence="10">
    <location>
        <begin position="420"/>
        <end position="431"/>
    </location>
</feature>
<feature type="region of interest" description="Disordered" evidence="10">
    <location>
        <begin position="400"/>
        <end position="455"/>
    </location>
</feature>
<dbReference type="GO" id="GO:0019013">
    <property type="term" value="C:viral nucleocapsid"/>
    <property type="evidence" value="ECO:0007669"/>
    <property type="project" value="UniProtKB-KW"/>
</dbReference>
<evidence type="ECO:0000256" key="3">
    <source>
        <dbReference type="ARBA" id="ARBA00022561"/>
    </source>
</evidence>
<comment type="subcellular location">
    <subcellularLocation>
        <location evidence="9">Virion</location>
    </subcellularLocation>
    <subcellularLocation>
        <location evidence="9">Host cytoplasm</location>
    </subcellularLocation>
</comment>
<evidence type="ECO:0000313" key="12">
    <source>
        <dbReference type="Proteomes" id="UP000114585"/>
    </source>
</evidence>
<dbReference type="GO" id="GO:1990904">
    <property type="term" value="C:ribonucleoprotein complex"/>
    <property type="evidence" value="ECO:0007669"/>
    <property type="project" value="UniProtKB-KW"/>
</dbReference>
<evidence type="ECO:0000256" key="2">
    <source>
        <dbReference type="ARBA" id="ARBA00022497"/>
    </source>
</evidence>
<dbReference type="GO" id="GO:0003723">
    <property type="term" value="F:RNA binding"/>
    <property type="evidence" value="ECO:0007669"/>
    <property type="project" value="UniProtKB-KW"/>
</dbReference>
<evidence type="ECO:0000256" key="5">
    <source>
        <dbReference type="ARBA" id="ARBA00022884"/>
    </source>
</evidence>
<reference evidence="11 12" key="1">
    <citation type="journal article" date="2012" name="J. Virol.">
        <title>Complete genome sequence of a novel avian paramyxovirus.</title>
        <authorList>
            <person name="Briand F.-X."/>
            <person name="Henry A."/>
            <person name="Massin P."/>
            <person name="Jestin V."/>
        </authorList>
    </citation>
    <scope>NUCLEOTIDE SEQUENCE [LARGE SCALE GENOMIC DNA]</scope>
    <source>
        <strain evidence="11">Common_snipe/France/100212/2010</strain>
    </source>
</reference>
<evidence type="ECO:0000256" key="7">
    <source>
        <dbReference type="ARBA" id="ARBA00023200"/>
    </source>
</evidence>
<dbReference type="GO" id="GO:0030430">
    <property type="term" value="C:host cell cytoplasm"/>
    <property type="evidence" value="ECO:0007669"/>
    <property type="project" value="UniProtKB-SubCell"/>
</dbReference>
<keyword evidence="8 9" id="KW-0687">Ribonucleoprotein</keyword>
<name>I6V323_9MONO</name>
<comment type="similarity">
    <text evidence="1 9">Belongs to the paramyxoviruses nucleocapsid family.</text>
</comment>
<evidence type="ECO:0000256" key="8">
    <source>
        <dbReference type="ARBA" id="ARBA00023274"/>
    </source>
</evidence>
<keyword evidence="5 9" id="KW-0694">RNA-binding</keyword>
<evidence type="ECO:0000256" key="6">
    <source>
        <dbReference type="ARBA" id="ARBA00023086"/>
    </source>
</evidence>
<feature type="region of interest" description="Disordered" evidence="10">
    <location>
        <begin position="1"/>
        <end position="23"/>
    </location>
</feature>
<keyword evidence="3 9" id="KW-0167">Capsid protein</keyword>
<accession>I6V323</accession>
<keyword evidence="7 9" id="KW-1035">Host cytoplasm</keyword>
<dbReference type="KEGG" id="vg:21011933"/>
<organism evidence="11 12">
    <name type="scientific">avian paramyxovirus 11</name>
    <dbReference type="NCBI Taxonomy" id="2560310"/>
    <lineage>
        <taxon>Viruses</taxon>
        <taxon>Riboviria</taxon>
        <taxon>Orthornavirae</taxon>
        <taxon>Negarnaviricota</taxon>
        <taxon>Haploviricotina</taxon>
        <taxon>Monjiviricetes</taxon>
        <taxon>Mononegavirales</taxon>
        <taxon>Paramyxoviridae</taxon>
        <taxon>Avulavirinae</taxon>
        <taxon>Metaavulavirus</taxon>
        <taxon>Metaavulavirus galliense</taxon>
    </lineage>
</organism>
<evidence type="ECO:0000256" key="10">
    <source>
        <dbReference type="SAM" id="MobiDB-lite"/>
    </source>
</evidence>
<evidence type="ECO:0000256" key="9">
    <source>
        <dbReference type="RuleBase" id="RU361245"/>
    </source>
</evidence>
<comment type="function">
    <text evidence="9">Forms the helical nucleocapsid (NC), protecting the genome from nucleases.</text>
</comment>
<evidence type="ECO:0000313" key="11">
    <source>
        <dbReference type="EMBL" id="AFN06855.1"/>
    </source>
</evidence>
<dbReference type="GO" id="GO:0019029">
    <property type="term" value="C:helical viral capsid"/>
    <property type="evidence" value="ECO:0007669"/>
    <property type="project" value="UniProtKB-KW"/>
</dbReference>
<dbReference type="Pfam" id="PF00973">
    <property type="entry name" value="Paramyxo_ncap"/>
    <property type="match status" value="1"/>
</dbReference>
<evidence type="ECO:0000256" key="4">
    <source>
        <dbReference type="ARBA" id="ARBA00022844"/>
    </source>
</evidence>
<keyword evidence="2 9" id="KW-1139">Helical capsid protein</keyword>
<dbReference type="Proteomes" id="UP000114585">
    <property type="component" value="Segment"/>
</dbReference>
<dbReference type="GO" id="GO:0005198">
    <property type="term" value="F:structural molecule activity"/>
    <property type="evidence" value="ECO:0007669"/>
    <property type="project" value="InterPro"/>
</dbReference>
<dbReference type="RefSeq" id="YP_009094477.1">
    <property type="nucleotide sequence ID" value="NC_025407.1"/>
</dbReference>
<keyword evidence="4 9" id="KW-0946">Virion</keyword>
<feature type="compositionally biased region" description="Acidic residues" evidence="10">
    <location>
        <begin position="436"/>
        <end position="455"/>
    </location>
</feature>
<comment type="subunit">
    <text evidence="9">Homomultimer; forms the nucleocapsid. Binds to the viral genomic RNA. N0 interacts with the phosphoprotein (via N-terminus); this interaction allows P to chaperon N0 to avoid N polymerization before encapsidation. Interacts as N-RNA template with the phosphoprotein (via C-terminus); this interaction positions the polymerase on the template.</text>
</comment>
<protein>
    <recommendedName>
        <fullName evidence="9">Nucleocapsid</fullName>
    </recommendedName>
    <alternativeName>
        <fullName evidence="9">Nucleocapsid protein</fullName>
    </alternativeName>
</protein>
<dbReference type="OrthoDB" id="3094at10239"/>
<proteinExistence type="inferred from homology"/>
<keyword evidence="12" id="KW-1185">Reference proteome</keyword>